<keyword evidence="3" id="KW-1185">Reference proteome</keyword>
<evidence type="ECO:0000256" key="1">
    <source>
        <dbReference type="SAM" id="SignalP"/>
    </source>
</evidence>
<dbReference type="Proteomes" id="UP000822688">
    <property type="component" value="Chromosome 12"/>
</dbReference>
<accession>A0A8T0G7Y2</accession>
<comment type="caution">
    <text evidence="2">The sequence shown here is derived from an EMBL/GenBank/DDBJ whole genome shotgun (WGS) entry which is preliminary data.</text>
</comment>
<evidence type="ECO:0000313" key="2">
    <source>
        <dbReference type="EMBL" id="KAG0553372.1"/>
    </source>
</evidence>
<feature type="signal peptide" evidence="1">
    <location>
        <begin position="1"/>
        <end position="18"/>
    </location>
</feature>
<dbReference type="EMBL" id="CM026433">
    <property type="protein sequence ID" value="KAG0553372.1"/>
    <property type="molecule type" value="Genomic_DNA"/>
</dbReference>
<dbReference type="AlphaFoldDB" id="A0A8T0G7Y2"/>
<proteinExistence type="predicted"/>
<protein>
    <submittedName>
        <fullName evidence="2">Uncharacterized protein</fullName>
    </submittedName>
</protein>
<reference evidence="2" key="1">
    <citation type="submission" date="2020-06" db="EMBL/GenBank/DDBJ databases">
        <title>WGS assembly of Ceratodon purpureus strain R40.</title>
        <authorList>
            <person name="Carey S.B."/>
            <person name="Jenkins J."/>
            <person name="Shu S."/>
            <person name="Lovell J.T."/>
            <person name="Sreedasyam A."/>
            <person name="Maumus F."/>
            <person name="Tiley G.P."/>
            <person name="Fernandez-Pozo N."/>
            <person name="Barry K."/>
            <person name="Chen C."/>
            <person name="Wang M."/>
            <person name="Lipzen A."/>
            <person name="Daum C."/>
            <person name="Saski C.A."/>
            <person name="Payton A.C."/>
            <person name="Mcbreen J.C."/>
            <person name="Conrad R.E."/>
            <person name="Kollar L.M."/>
            <person name="Olsson S."/>
            <person name="Huttunen S."/>
            <person name="Landis J.B."/>
            <person name="Wickett N.J."/>
            <person name="Johnson M.G."/>
            <person name="Rensing S.A."/>
            <person name="Grimwood J."/>
            <person name="Schmutz J."/>
            <person name="Mcdaniel S.F."/>
        </authorList>
    </citation>
    <scope>NUCLEOTIDE SEQUENCE</scope>
    <source>
        <strain evidence="2">R40</strain>
    </source>
</reference>
<name>A0A8T0G7Y2_CERPU</name>
<keyword evidence="1" id="KW-0732">Signal</keyword>
<sequence length="53" mass="6223">MMVAGTDTLWWIWRHAFAQVIHGWMLPSNLSYRSNLLITVKSESATWVCLSWQ</sequence>
<feature type="chain" id="PRO_5035803049" evidence="1">
    <location>
        <begin position="19"/>
        <end position="53"/>
    </location>
</feature>
<gene>
    <name evidence="2" type="ORF">KC19_12G006200</name>
</gene>
<organism evidence="2 3">
    <name type="scientific">Ceratodon purpureus</name>
    <name type="common">Fire moss</name>
    <name type="synonym">Dicranum purpureum</name>
    <dbReference type="NCBI Taxonomy" id="3225"/>
    <lineage>
        <taxon>Eukaryota</taxon>
        <taxon>Viridiplantae</taxon>
        <taxon>Streptophyta</taxon>
        <taxon>Embryophyta</taxon>
        <taxon>Bryophyta</taxon>
        <taxon>Bryophytina</taxon>
        <taxon>Bryopsida</taxon>
        <taxon>Dicranidae</taxon>
        <taxon>Pseudoditrichales</taxon>
        <taxon>Ditrichaceae</taxon>
        <taxon>Ceratodon</taxon>
    </lineage>
</organism>
<evidence type="ECO:0000313" key="3">
    <source>
        <dbReference type="Proteomes" id="UP000822688"/>
    </source>
</evidence>